<dbReference type="Proteomes" id="UP000619265">
    <property type="component" value="Unassembled WGS sequence"/>
</dbReference>
<accession>A0A834CLW7</accession>
<organism evidence="2 3">
    <name type="scientific">Juglans regia</name>
    <name type="common">English walnut</name>
    <dbReference type="NCBI Taxonomy" id="51240"/>
    <lineage>
        <taxon>Eukaryota</taxon>
        <taxon>Viridiplantae</taxon>
        <taxon>Streptophyta</taxon>
        <taxon>Embryophyta</taxon>
        <taxon>Tracheophyta</taxon>
        <taxon>Spermatophyta</taxon>
        <taxon>Magnoliopsida</taxon>
        <taxon>eudicotyledons</taxon>
        <taxon>Gunneridae</taxon>
        <taxon>Pentapetalae</taxon>
        <taxon>rosids</taxon>
        <taxon>fabids</taxon>
        <taxon>Fagales</taxon>
        <taxon>Juglandaceae</taxon>
        <taxon>Juglans</taxon>
    </lineage>
</organism>
<dbReference type="AlphaFoldDB" id="A0A834CLW7"/>
<reference evidence="2" key="2">
    <citation type="submission" date="2020-03" db="EMBL/GenBank/DDBJ databases">
        <title>Walnut 2.0.</title>
        <authorList>
            <person name="Marrano A."/>
            <person name="Britton M."/>
            <person name="Zimin A.V."/>
            <person name="Zaini P.A."/>
            <person name="Workman R."/>
            <person name="Puiu D."/>
            <person name="Bianco L."/>
            <person name="Allen B.J."/>
            <person name="Troggio M."/>
            <person name="Leslie C.A."/>
            <person name="Timp W."/>
            <person name="Dendekar A."/>
            <person name="Salzberg S.L."/>
            <person name="Neale D.B."/>
        </authorList>
    </citation>
    <scope>NUCLEOTIDE SEQUENCE</scope>
    <source>
        <tissue evidence="2">Leaves</tissue>
    </source>
</reference>
<evidence type="ECO:0000313" key="2">
    <source>
        <dbReference type="EMBL" id="KAF5464829.1"/>
    </source>
</evidence>
<sequence length="288" mass="30263">MEYVRDLMIKVDKGLDLVVGTSVPASVTESVQAKGVSKIGSLDVGIFVHASVTMPSEGAVGSQAPIADEVGTSVQGSFLVEGGGPPKVSSTLKETVEPLIEDANGVTQDSASPLEEADTANGQGLSRGGANTRNVDGGEEPVLVTNGGDNNHIVVEQPFGGKEILDFSLVPRVEEGLELGVQSGGMARDNVVPLVSLPPINDIAGSTTDWILKKDNGFLQTLRLSYGEHGEYEDQFKILLTAIEGNHALETKSKFKKSRELKNLSWAINYDAKGASSSRGKAKGRAFG</sequence>
<name>A0A834CLW7_JUGRE</name>
<evidence type="ECO:0000256" key="1">
    <source>
        <dbReference type="SAM" id="MobiDB-lite"/>
    </source>
</evidence>
<comment type="caution">
    <text evidence="2">The sequence shown here is derived from an EMBL/GenBank/DDBJ whole genome shotgun (WGS) entry which is preliminary data.</text>
</comment>
<proteinExistence type="predicted"/>
<gene>
    <name evidence="2" type="ORF">F2P56_014879</name>
</gene>
<dbReference type="Gramene" id="Jr07_12240_p1">
    <property type="protein sequence ID" value="cds.Jr07_12240_p1"/>
    <property type="gene ID" value="Jr07_12240"/>
</dbReference>
<feature type="compositionally biased region" description="Polar residues" evidence="1">
    <location>
        <begin position="120"/>
        <end position="134"/>
    </location>
</feature>
<evidence type="ECO:0000313" key="3">
    <source>
        <dbReference type="Proteomes" id="UP000619265"/>
    </source>
</evidence>
<reference evidence="2" key="1">
    <citation type="submission" date="2015-10" db="EMBL/GenBank/DDBJ databases">
        <authorList>
            <person name="Martinez-Garcia P.J."/>
            <person name="Crepeau M.W."/>
            <person name="Puiu D."/>
            <person name="Gonzalez-Ibeas D."/>
            <person name="Whalen J."/>
            <person name="Stevens K."/>
            <person name="Paul R."/>
            <person name="Butterfield T."/>
            <person name="Britton M."/>
            <person name="Reagan R."/>
            <person name="Chakraborty S."/>
            <person name="Walawage S.L."/>
            <person name="Vasquez-Gross H.A."/>
            <person name="Cardeno C."/>
            <person name="Famula R."/>
            <person name="Pratt K."/>
            <person name="Kuruganti S."/>
            <person name="Aradhya M.K."/>
            <person name="Leslie C.A."/>
            <person name="Dandekar A.M."/>
            <person name="Salzberg S.L."/>
            <person name="Wegrzyn J.L."/>
            <person name="Langley C.H."/>
            <person name="Neale D.B."/>
        </authorList>
    </citation>
    <scope>NUCLEOTIDE SEQUENCE</scope>
    <source>
        <tissue evidence="2">Leaves</tissue>
    </source>
</reference>
<dbReference type="EMBL" id="LIHL02000007">
    <property type="protein sequence ID" value="KAF5464829.1"/>
    <property type="molecule type" value="Genomic_DNA"/>
</dbReference>
<feature type="region of interest" description="Disordered" evidence="1">
    <location>
        <begin position="103"/>
        <end position="138"/>
    </location>
</feature>
<protein>
    <submittedName>
        <fullName evidence="2">Uncharacterized protein</fullName>
    </submittedName>
</protein>